<name>A0A6G0HGV6_LARCR</name>
<dbReference type="GO" id="GO:0005938">
    <property type="term" value="C:cell cortex"/>
    <property type="evidence" value="ECO:0007669"/>
    <property type="project" value="TreeGrafter"/>
</dbReference>
<evidence type="ECO:0000313" key="2">
    <source>
        <dbReference type="EMBL" id="KAE8278468.1"/>
    </source>
</evidence>
<dbReference type="AlphaFoldDB" id="A0A6G0HGV6"/>
<dbReference type="Proteomes" id="UP000424527">
    <property type="component" value="Unassembled WGS sequence"/>
</dbReference>
<dbReference type="PANTHER" id="PTHR16484:SF4">
    <property type="entry name" value="PARTITIONING DEFECTIVE 3 HOMOLOG B"/>
    <property type="match status" value="1"/>
</dbReference>
<evidence type="ECO:0000256" key="1">
    <source>
        <dbReference type="SAM" id="MobiDB-lite"/>
    </source>
</evidence>
<dbReference type="InterPro" id="IPR052213">
    <property type="entry name" value="PAR3"/>
</dbReference>
<feature type="region of interest" description="Disordered" evidence="1">
    <location>
        <begin position="114"/>
        <end position="141"/>
    </location>
</feature>
<dbReference type="GO" id="GO:0043296">
    <property type="term" value="C:apical junction complex"/>
    <property type="evidence" value="ECO:0007669"/>
    <property type="project" value="TreeGrafter"/>
</dbReference>
<dbReference type="GO" id="GO:0000226">
    <property type="term" value="P:microtubule cytoskeleton organization"/>
    <property type="evidence" value="ECO:0007669"/>
    <property type="project" value="TreeGrafter"/>
</dbReference>
<dbReference type="GO" id="GO:0035091">
    <property type="term" value="F:phosphatidylinositol binding"/>
    <property type="evidence" value="ECO:0007669"/>
    <property type="project" value="TreeGrafter"/>
</dbReference>
<feature type="region of interest" description="Disordered" evidence="1">
    <location>
        <begin position="53"/>
        <end position="81"/>
    </location>
</feature>
<feature type="region of interest" description="Disordered" evidence="1">
    <location>
        <begin position="213"/>
        <end position="241"/>
    </location>
</feature>
<reference evidence="2 3" key="1">
    <citation type="submission" date="2019-07" db="EMBL/GenBank/DDBJ databases">
        <title>Chromosome genome assembly for large yellow croaker.</title>
        <authorList>
            <person name="Xiao S."/>
        </authorList>
    </citation>
    <scope>NUCLEOTIDE SEQUENCE [LARGE SCALE GENOMIC DNA]</scope>
    <source>
        <strain evidence="2">JMULYC20181020</strain>
        <tissue evidence="2">Muscle</tissue>
    </source>
</reference>
<dbReference type="GO" id="GO:0045197">
    <property type="term" value="P:establishment or maintenance of epithelial cell apical/basal polarity"/>
    <property type="evidence" value="ECO:0007669"/>
    <property type="project" value="TreeGrafter"/>
</dbReference>
<feature type="compositionally biased region" description="Basic and acidic residues" evidence="1">
    <location>
        <begin position="132"/>
        <end position="141"/>
    </location>
</feature>
<comment type="caution">
    <text evidence="2">The sequence shown here is derived from an EMBL/GenBank/DDBJ whole genome shotgun (WGS) entry which is preliminary data.</text>
</comment>
<accession>A0A6G0HGV6</accession>
<dbReference type="GO" id="GO:0007155">
    <property type="term" value="P:cell adhesion"/>
    <property type="evidence" value="ECO:0007669"/>
    <property type="project" value="TreeGrafter"/>
</dbReference>
<dbReference type="EMBL" id="REGW02000024">
    <property type="protein sequence ID" value="KAE8278468.1"/>
    <property type="molecule type" value="Genomic_DNA"/>
</dbReference>
<evidence type="ECO:0000313" key="3">
    <source>
        <dbReference type="Proteomes" id="UP000424527"/>
    </source>
</evidence>
<feature type="compositionally biased region" description="Polar residues" evidence="1">
    <location>
        <begin position="65"/>
        <end position="75"/>
    </location>
</feature>
<feature type="compositionally biased region" description="Basic and acidic residues" evidence="1">
    <location>
        <begin position="54"/>
        <end position="64"/>
    </location>
</feature>
<dbReference type="GO" id="GO:0005912">
    <property type="term" value="C:adherens junction"/>
    <property type="evidence" value="ECO:0007669"/>
    <property type="project" value="TreeGrafter"/>
</dbReference>
<keyword evidence="3" id="KW-1185">Reference proteome</keyword>
<sequence>MHNIVDVGVIARWLETSRGWVQGLCSLISIQSRQLAGHRGREEDEELVAVIDEVQQRRRTDSPRESMSNGYSSAGPSPEPLQYFPHLQHQDPIRGEIEVNEASLKANTPLLVRSSSDSALAPAHQESDTPPPEDHRNGPPELEIDHVLRGALERLRTDDPPAKMGKVNFSTLTRAVEFPGNWGPLGIHVVPYCSSLSGRTLGLHIKGIEGNSRAKKEISSRRMSASSKLTTHHSRTRPLRMFPRGQSGRLFSFV</sequence>
<dbReference type="GO" id="GO:0051660">
    <property type="term" value="P:establishment of centrosome localization"/>
    <property type="evidence" value="ECO:0007669"/>
    <property type="project" value="TreeGrafter"/>
</dbReference>
<proteinExistence type="predicted"/>
<dbReference type="GO" id="GO:0030010">
    <property type="term" value="P:establishment of cell polarity"/>
    <property type="evidence" value="ECO:0007669"/>
    <property type="project" value="TreeGrafter"/>
</dbReference>
<organism evidence="2 3">
    <name type="scientific">Larimichthys crocea</name>
    <name type="common">Large yellow croaker</name>
    <name type="synonym">Pseudosciaena crocea</name>
    <dbReference type="NCBI Taxonomy" id="215358"/>
    <lineage>
        <taxon>Eukaryota</taxon>
        <taxon>Metazoa</taxon>
        <taxon>Chordata</taxon>
        <taxon>Craniata</taxon>
        <taxon>Vertebrata</taxon>
        <taxon>Euteleostomi</taxon>
        <taxon>Actinopterygii</taxon>
        <taxon>Neopterygii</taxon>
        <taxon>Teleostei</taxon>
        <taxon>Neoteleostei</taxon>
        <taxon>Acanthomorphata</taxon>
        <taxon>Eupercaria</taxon>
        <taxon>Sciaenidae</taxon>
        <taxon>Larimichthys</taxon>
    </lineage>
</organism>
<dbReference type="PANTHER" id="PTHR16484">
    <property type="entry name" value="PARTITIONING DEFECTIVE 3 RELATED"/>
    <property type="match status" value="1"/>
</dbReference>
<dbReference type="GO" id="GO:0008104">
    <property type="term" value="P:intracellular protein localization"/>
    <property type="evidence" value="ECO:0007669"/>
    <property type="project" value="TreeGrafter"/>
</dbReference>
<dbReference type="GO" id="GO:0016324">
    <property type="term" value="C:apical plasma membrane"/>
    <property type="evidence" value="ECO:0007669"/>
    <property type="project" value="TreeGrafter"/>
</dbReference>
<gene>
    <name evidence="2" type="ORF">D5F01_LYC23372</name>
</gene>
<protein>
    <submittedName>
        <fullName evidence="2">Partitioning defective 3-like protein B</fullName>
    </submittedName>
</protein>